<sequence>MGIVVWAHSTSISTDLVNWASQLKAIKPLQPSETVPPGGKPTIFYMRTPYLPDQGHVGGEGGLSYDYGKFYALKTFFDYEKNRLILWGWVNESSRRHDIEKGWAGVWIDVGAILSGNVKGHDNYVLGSFSWLQIDHSVVEAFCGEGKVIIAARVYPMKAINKAAHLFVFNKGIKDIGLTSLISWNMKKAITN</sequence>
<evidence type="ECO:0000313" key="1">
    <source>
        <dbReference type="EMBL" id="KAI4310515.1"/>
    </source>
</evidence>
<gene>
    <name evidence="1" type="ORF">MLD38_035489</name>
</gene>
<protein>
    <submittedName>
        <fullName evidence="1">Uncharacterized protein</fullName>
    </submittedName>
</protein>
<dbReference type="Proteomes" id="UP001057402">
    <property type="component" value="Chromosome 11"/>
</dbReference>
<reference evidence="2" key="1">
    <citation type="journal article" date="2023" name="Front. Plant Sci.">
        <title>Chromosomal-level genome assembly of Melastoma candidum provides insights into trichome evolution.</title>
        <authorList>
            <person name="Zhong Y."/>
            <person name="Wu W."/>
            <person name="Sun C."/>
            <person name="Zou P."/>
            <person name="Liu Y."/>
            <person name="Dai S."/>
            <person name="Zhou R."/>
        </authorList>
    </citation>
    <scope>NUCLEOTIDE SEQUENCE [LARGE SCALE GENOMIC DNA]</scope>
</reference>
<keyword evidence="2" id="KW-1185">Reference proteome</keyword>
<organism evidence="1 2">
    <name type="scientific">Melastoma candidum</name>
    <dbReference type="NCBI Taxonomy" id="119954"/>
    <lineage>
        <taxon>Eukaryota</taxon>
        <taxon>Viridiplantae</taxon>
        <taxon>Streptophyta</taxon>
        <taxon>Embryophyta</taxon>
        <taxon>Tracheophyta</taxon>
        <taxon>Spermatophyta</taxon>
        <taxon>Magnoliopsida</taxon>
        <taxon>eudicotyledons</taxon>
        <taxon>Gunneridae</taxon>
        <taxon>Pentapetalae</taxon>
        <taxon>rosids</taxon>
        <taxon>malvids</taxon>
        <taxon>Myrtales</taxon>
        <taxon>Melastomataceae</taxon>
        <taxon>Melastomatoideae</taxon>
        <taxon>Melastomateae</taxon>
        <taxon>Melastoma</taxon>
    </lineage>
</organism>
<dbReference type="EMBL" id="CM042890">
    <property type="protein sequence ID" value="KAI4310515.1"/>
    <property type="molecule type" value="Genomic_DNA"/>
</dbReference>
<comment type="caution">
    <text evidence="1">The sequence shown here is derived from an EMBL/GenBank/DDBJ whole genome shotgun (WGS) entry which is preliminary data.</text>
</comment>
<evidence type="ECO:0000313" key="2">
    <source>
        <dbReference type="Proteomes" id="UP001057402"/>
    </source>
</evidence>
<proteinExistence type="predicted"/>
<name>A0ACB9LGS6_9MYRT</name>
<accession>A0ACB9LGS6</accession>